<dbReference type="FunFam" id="3.40.50.300:FF:000134">
    <property type="entry name" value="Iron-enterobactin ABC transporter ATP-binding protein"/>
    <property type="match status" value="1"/>
</dbReference>
<dbReference type="PROSITE" id="PS50893">
    <property type="entry name" value="ABC_TRANSPORTER_2"/>
    <property type="match status" value="1"/>
</dbReference>
<dbReference type="PANTHER" id="PTHR42794">
    <property type="entry name" value="HEMIN IMPORT ATP-BINDING PROTEIN HMUV"/>
    <property type="match status" value="1"/>
</dbReference>
<dbReference type="InterPro" id="IPR027417">
    <property type="entry name" value="P-loop_NTPase"/>
</dbReference>
<name>A0AAW5E1Y2_9BACI</name>
<evidence type="ECO:0000256" key="3">
    <source>
        <dbReference type="ARBA" id="ARBA00022840"/>
    </source>
</evidence>
<evidence type="ECO:0000313" key="7">
    <source>
        <dbReference type="Proteomes" id="UP001431131"/>
    </source>
</evidence>
<evidence type="ECO:0000259" key="5">
    <source>
        <dbReference type="PROSITE" id="PS50893"/>
    </source>
</evidence>
<feature type="domain" description="ABC transporter" evidence="5">
    <location>
        <begin position="3"/>
        <end position="239"/>
    </location>
</feature>
<dbReference type="AlphaFoldDB" id="A0AAW5E1Y2"/>
<comment type="caution">
    <text evidence="6">The sequence shown here is derived from an EMBL/GenBank/DDBJ whole genome shotgun (WGS) entry which is preliminary data.</text>
</comment>
<dbReference type="GO" id="GO:0005524">
    <property type="term" value="F:ATP binding"/>
    <property type="evidence" value="ECO:0007669"/>
    <property type="project" value="UniProtKB-KW"/>
</dbReference>
<dbReference type="RefSeq" id="WP_240254477.1">
    <property type="nucleotide sequence ID" value="NZ_JAKTTI010000009.1"/>
</dbReference>
<evidence type="ECO:0000313" key="6">
    <source>
        <dbReference type="EMBL" id="MCH1625280.1"/>
    </source>
</evidence>
<reference evidence="6" key="1">
    <citation type="submission" date="2022-02" db="EMBL/GenBank/DDBJ databases">
        <title>Fredinandcohnia quinoae sp. nov. isolated from Chenopodium quinoa seeds.</title>
        <authorList>
            <person name="Saati-Santamaria Z."/>
            <person name="Flores-Felix J.D."/>
            <person name="Igual J.M."/>
            <person name="Velazquez E."/>
            <person name="Garcia-Fraile P."/>
            <person name="Martinez-Molina E."/>
        </authorList>
    </citation>
    <scope>NUCLEOTIDE SEQUENCE</scope>
    <source>
        <strain evidence="6">SECRCQ15</strain>
    </source>
</reference>
<dbReference type="SUPFAM" id="SSF52540">
    <property type="entry name" value="P-loop containing nucleoside triphosphate hydrolases"/>
    <property type="match status" value="1"/>
</dbReference>
<dbReference type="Pfam" id="PF00005">
    <property type="entry name" value="ABC_tran"/>
    <property type="match status" value="1"/>
</dbReference>
<accession>A0AAW5E1Y2</accession>
<dbReference type="GO" id="GO:0016887">
    <property type="term" value="F:ATP hydrolysis activity"/>
    <property type="evidence" value="ECO:0007669"/>
    <property type="project" value="InterPro"/>
</dbReference>
<dbReference type="PROSITE" id="PS00211">
    <property type="entry name" value="ABC_TRANSPORTER_1"/>
    <property type="match status" value="1"/>
</dbReference>
<dbReference type="InterPro" id="IPR017871">
    <property type="entry name" value="ABC_transporter-like_CS"/>
</dbReference>
<dbReference type="NCBIfam" id="NF010068">
    <property type="entry name" value="PRK13548.1"/>
    <property type="match status" value="1"/>
</dbReference>
<evidence type="ECO:0000256" key="4">
    <source>
        <dbReference type="ARBA" id="ARBA00022967"/>
    </source>
</evidence>
<dbReference type="SMART" id="SM00382">
    <property type="entry name" value="AAA"/>
    <property type="match status" value="1"/>
</dbReference>
<dbReference type="Gene3D" id="3.40.50.300">
    <property type="entry name" value="P-loop containing nucleotide triphosphate hydrolases"/>
    <property type="match status" value="1"/>
</dbReference>
<gene>
    <name evidence="6" type="ORF">MJG50_08065</name>
</gene>
<dbReference type="InterPro" id="IPR003593">
    <property type="entry name" value="AAA+_ATPase"/>
</dbReference>
<evidence type="ECO:0000256" key="2">
    <source>
        <dbReference type="ARBA" id="ARBA00022741"/>
    </source>
</evidence>
<dbReference type="InterPro" id="IPR003439">
    <property type="entry name" value="ABC_transporter-like_ATP-bd"/>
</dbReference>
<dbReference type="EMBL" id="JAKTTI010000009">
    <property type="protein sequence ID" value="MCH1625280.1"/>
    <property type="molecule type" value="Genomic_DNA"/>
</dbReference>
<dbReference type="Proteomes" id="UP001431131">
    <property type="component" value="Unassembled WGS sequence"/>
</dbReference>
<keyword evidence="2" id="KW-0547">Nucleotide-binding</keyword>
<dbReference type="CDD" id="cd03214">
    <property type="entry name" value="ABC_Iron-Siderophores_B12_Hemin"/>
    <property type="match status" value="1"/>
</dbReference>
<keyword evidence="7" id="KW-1185">Reference proteome</keyword>
<sequence length="271" mass="30494">MLIEVEMLNKQFGDQRVLEDVSFSVRQGECLGIIGPNGSGKSTLLKLLSGVESLSTGRIELAGTLIEQHSRKELAKWLAVLQQESLPPIGFTVREVIEMGRFPFQNWLGEEKEEFEPLIESILKKMGLTHLSDRHLDHLSGGERQRVALGKTMAQQPRLLMLDEPTTYLDIGHQVHLMDQIREWQLEDGLTVIAVMHDLNLAALYCDRLLMLNKGRVVEIGTPEEIIRASLIERVYGIAPVVMEHPNFGMPQIILQGHSIGLHNDSVKKIL</sequence>
<keyword evidence="1" id="KW-0813">Transport</keyword>
<evidence type="ECO:0000256" key="1">
    <source>
        <dbReference type="ARBA" id="ARBA00022448"/>
    </source>
</evidence>
<protein>
    <submittedName>
        <fullName evidence="6">Heme ABC transporter ATP-binding protein</fullName>
    </submittedName>
</protein>
<proteinExistence type="predicted"/>
<keyword evidence="3 6" id="KW-0067">ATP-binding</keyword>
<dbReference type="PANTHER" id="PTHR42794:SF1">
    <property type="entry name" value="HEMIN IMPORT ATP-BINDING PROTEIN HMUV"/>
    <property type="match status" value="1"/>
</dbReference>
<organism evidence="6 7">
    <name type="scientific">Fredinandcohnia quinoae</name>
    <dbReference type="NCBI Taxonomy" id="2918902"/>
    <lineage>
        <taxon>Bacteria</taxon>
        <taxon>Bacillati</taxon>
        <taxon>Bacillota</taxon>
        <taxon>Bacilli</taxon>
        <taxon>Bacillales</taxon>
        <taxon>Bacillaceae</taxon>
        <taxon>Fredinandcohnia</taxon>
    </lineage>
</organism>
<keyword evidence="4" id="KW-1278">Translocase</keyword>